<comment type="catalytic activity">
    <reaction evidence="7">
        <text>L-threonyl-[protein] + ATP = O-phospho-L-threonyl-[protein] + ADP + H(+)</text>
        <dbReference type="Rhea" id="RHEA:46608"/>
        <dbReference type="Rhea" id="RHEA-COMP:11060"/>
        <dbReference type="Rhea" id="RHEA-COMP:11605"/>
        <dbReference type="ChEBI" id="CHEBI:15378"/>
        <dbReference type="ChEBI" id="CHEBI:30013"/>
        <dbReference type="ChEBI" id="CHEBI:30616"/>
        <dbReference type="ChEBI" id="CHEBI:61977"/>
        <dbReference type="ChEBI" id="CHEBI:456216"/>
        <dbReference type="EC" id="2.7.11.1"/>
    </reaction>
</comment>
<dbReference type="SUPFAM" id="SSF56112">
    <property type="entry name" value="Protein kinase-like (PK-like)"/>
    <property type="match status" value="1"/>
</dbReference>
<dbReference type="InterPro" id="IPR058053">
    <property type="entry name" value="RamC_C"/>
</dbReference>
<keyword evidence="4" id="KW-0547">Nucleotide-binding</keyword>
<evidence type="ECO:0000256" key="6">
    <source>
        <dbReference type="ARBA" id="ARBA00022840"/>
    </source>
</evidence>
<dbReference type="PANTHER" id="PTHR24363:SF0">
    <property type="entry name" value="SERINE_THREONINE KINASE LIKE DOMAIN CONTAINING 1"/>
    <property type="match status" value="1"/>
</dbReference>
<evidence type="ECO:0000313" key="12">
    <source>
        <dbReference type="Proteomes" id="UP001500151"/>
    </source>
</evidence>
<evidence type="ECO:0000256" key="9">
    <source>
        <dbReference type="SAM" id="MobiDB-lite"/>
    </source>
</evidence>
<proteinExistence type="predicted"/>
<dbReference type="Gene3D" id="1.50.10.20">
    <property type="match status" value="1"/>
</dbReference>
<feature type="region of interest" description="Disordered" evidence="9">
    <location>
        <begin position="471"/>
        <end position="504"/>
    </location>
</feature>
<comment type="caution">
    <text evidence="11">The sequence shown here is derived from an EMBL/GenBank/DDBJ whole genome shotgun (WGS) entry which is preliminary data.</text>
</comment>
<dbReference type="InterPro" id="IPR053524">
    <property type="entry name" value="Aerial_hyphae_peptide-synth"/>
</dbReference>
<evidence type="ECO:0000259" key="10">
    <source>
        <dbReference type="PROSITE" id="PS50011"/>
    </source>
</evidence>
<feature type="region of interest" description="Disordered" evidence="9">
    <location>
        <begin position="874"/>
        <end position="934"/>
    </location>
</feature>
<dbReference type="InterPro" id="IPR007822">
    <property type="entry name" value="LANC-like"/>
</dbReference>
<feature type="domain" description="Protein kinase" evidence="10">
    <location>
        <begin position="230"/>
        <end position="496"/>
    </location>
</feature>
<dbReference type="SMART" id="SM00220">
    <property type="entry name" value="S_TKc"/>
    <property type="match status" value="1"/>
</dbReference>
<dbReference type="SUPFAM" id="SSF158745">
    <property type="entry name" value="LanC-like"/>
    <property type="match status" value="1"/>
</dbReference>
<evidence type="ECO:0000256" key="7">
    <source>
        <dbReference type="ARBA" id="ARBA00047899"/>
    </source>
</evidence>
<dbReference type="PROSITE" id="PS50011">
    <property type="entry name" value="PROTEIN_KINASE_DOM"/>
    <property type="match status" value="1"/>
</dbReference>
<organism evidence="11 12">
    <name type="scientific">Streptomyces vastus</name>
    <dbReference type="NCBI Taxonomy" id="285451"/>
    <lineage>
        <taxon>Bacteria</taxon>
        <taxon>Bacillati</taxon>
        <taxon>Actinomycetota</taxon>
        <taxon>Actinomycetes</taxon>
        <taxon>Kitasatosporales</taxon>
        <taxon>Streptomycetaceae</taxon>
        <taxon>Streptomyces</taxon>
    </lineage>
</organism>
<sequence length="934" mass="101659">MEKRYEVFCLADDHFYETPNRLFGGVDGTPQLYEPANRPAPDGWRRHRSGDWLHLSPANGQTPAQGWKIHVSACLDNAEKTAGVVWDYCVSQTIPFKFVPGPNHLFLRNSKYAGRGASGKFATLYPSDEEQLHRALEKLGELLDGEPGPYILTDLRWRQGPLYVRYGGFTQRFCPDADGTLVPAVEDGSGRLVPDRRDPVFHVPEWVVLPDFLEPELAARNATTTSGLPYRIEQALHFSNGGGVYAGHDLRTGEKVVLKEARPHAGLAADGADAVTRLERERAVLERLSGSGVAPEVRDWFVLDDHRFLVMEYLEGSTLNTYFGRRHPLLVSDPDPGVLADYTAWALRVQRSVEHALAAVHDREIVFNDLHLFNILIGPDEESVRLIDFEAAAHVDEDRRQVVAHPGFLAPGDRHGFAIDRYALACLRLALFLPLTTLLGVDRGKAAHLADAAAAEFPVPRAFLADAVREITGTPQSHRGGTPQGRRRRAERYPPVDPGDWPRSRDSMYRALIASATPERDDRLFPGDIEQFKDGGGTSLAHGAAGVLYALAETGCPRHEPAEEWLLRHTSAPGPGTPLGLFDGLLGTAWVLARLGHTGPALELTERVLGERWQRLGPDLYGGLAGVALALDELSRTTGETVLHDRALEAVQLLADRAERLPGGPDPLRAPPGSANGANRGERAPRADKAGLLYGSSGPALCFLRLHERTGAPALLELAARHLRADLAHCAMDRSGALAVDEGRRSMPYLGQGSVGIAMVLDDYLARHDDQDLACARTAVLPAATSRFYAQSGLFGGRAGMVLHLARTTTPEVAPRHLADQVARLSWHAVPYRGQLAFAGDQVMRLSMDLATGTAGCLLAIGAALDERPAAFPFLPPLRRPQSRSQHQGAETEDPLARAESVRTSPAHVTDGDSAGRYRGGMRTEAAPSRKDAP</sequence>
<dbReference type="Proteomes" id="UP001500151">
    <property type="component" value="Unassembled WGS sequence"/>
</dbReference>
<accession>A0ABN3S0S7</accession>
<dbReference type="Gene3D" id="1.10.510.10">
    <property type="entry name" value="Transferase(Phosphotransferase) domain 1"/>
    <property type="match status" value="1"/>
</dbReference>
<comment type="catalytic activity">
    <reaction evidence="8">
        <text>L-seryl-[protein] + ATP = O-phospho-L-seryl-[protein] + ADP + H(+)</text>
        <dbReference type="Rhea" id="RHEA:17989"/>
        <dbReference type="Rhea" id="RHEA-COMP:9863"/>
        <dbReference type="Rhea" id="RHEA-COMP:11604"/>
        <dbReference type="ChEBI" id="CHEBI:15378"/>
        <dbReference type="ChEBI" id="CHEBI:29999"/>
        <dbReference type="ChEBI" id="CHEBI:30616"/>
        <dbReference type="ChEBI" id="CHEBI:83421"/>
        <dbReference type="ChEBI" id="CHEBI:456216"/>
        <dbReference type="EC" id="2.7.11.1"/>
    </reaction>
</comment>
<dbReference type="InterPro" id="IPR000719">
    <property type="entry name" value="Prot_kinase_dom"/>
</dbReference>
<gene>
    <name evidence="11" type="primary">lanKC_2</name>
    <name evidence="11" type="ORF">GCM10010307_87700</name>
</gene>
<dbReference type="InterPro" id="IPR011009">
    <property type="entry name" value="Kinase-like_dom_sf"/>
</dbReference>
<keyword evidence="2" id="KW-0723">Serine/threonine-protein kinase</keyword>
<keyword evidence="5" id="KW-0418">Kinase</keyword>
<dbReference type="Gene3D" id="1.50.10.10">
    <property type="match status" value="1"/>
</dbReference>
<feature type="region of interest" description="Disordered" evidence="9">
    <location>
        <begin position="659"/>
        <end position="683"/>
    </location>
</feature>
<dbReference type="NCBIfam" id="NF038151">
    <property type="entry name" value="lanthi_synth_III"/>
    <property type="match status" value="1"/>
</dbReference>
<keyword evidence="6" id="KW-0067">ATP-binding</keyword>
<dbReference type="InterPro" id="IPR057929">
    <property type="entry name" value="RamC_N"/>
</dbReference>
<dbReference type="InterPro" id="IPR012341">
    <property type="entry name" value="6hp_glycosidase-like_sf"/>
</dbReference>
<evidence type="ECO:0000256" key="5">
    <source>
        <dbReference type="ARBA" id="ARBA00022777"/>
    </source>
</evidence>
<name>A0ABN3S0S7_9ACTN</name>
<dbReference type="EMBL" id="BAAASJ010000125">
    <property type="protein sequence ID" value="GAA2665251.1"/>
    <property type="molecule type" value="Genomic_DNA"/>
</dbReference>
<evidence type="ECO:0000256" key="1">
    <source>
        <dbReference type="ARBA" id="ARBA00012513"/>
    </source>
</evidence>
<evidence type="ECO:0000256" key="2">
    <source>
        <dbReference type="ARBA" id="ARBA00022527"/>
    </source>
</evidence>
<evidence type="ECO:0000256" key="4">
    <source>
        <dbReference type="ARBA" id="ARBA00022741"/>
    </source>
</evidence>
<evidence type="ECO:0000256" key="8">
    <source>
        <dbReference type="ARBA" id="ARBA00048679"/>
    </source>
</evidence>
<dbReference type="PANTHER" id="PTHR24363">
    <property type="entry name" value="SERINE/THREONINE PROTEIN KINASE"/>
    <property type="match status" value="1"/>
</dbReference>
<protein>
    <recommendedName>
        <fullName evidence="1">non-specific serine/threonine protein kinase</fullName>
        <ecNumber evidence="1">2.7.11.1</ecNumber>
    </recommendedName>
</protein>
<keyword evidence="3" id="KW-0808">Transferase</keyword>
<evidence type="ECO:0000313" key="11">
    <source>
        <dbReference type="EMBL" id="GAA2665251.1"/>
    </source>
</evidence>
<evidence type="ECO:0000256" key="3">
    <source>
        <dbReference type="ARBA" id="ARBA00022679"/>
    </source>
</evidence>
<dbReference type="Pfam" id="PF25816">
    <property type="entry name" value="RamC_N"/>
    <property type="match status" value="1"/>
</dbReference>
<dbReference type="EC" id="2.7.11.1" evidence="1"/>
<dbReference type="Pfam" id="PF00069">
    <property type="entry name" value="Pkinase"/>
    <property type="match status" value="1"/>
</dbReference>
<keyword evidence="12" id="KW-1185">Reference proteome</keyword>
<dbReference type="CDD" id="cd04791">
    <property type="entry name" value="LanC_SerThrkinase"/>
    <property type="match status" value="1"/>
</dbReference>
<reference evidence="11 12" key="1">
    <citation type="journal article" date="2019" name="Int. J. Syst. Evol. Microbiol.">
        <title>The Global Catalogue of Microorganisms (GCM) 10K type strain sequencing project: providing services to taxonomists for standard genome sequencing and annotation.</title>
        <authorList>
            <consortium name="The Broad Institute Genomics Platform"/>
            <consortium name="The Broad Institute Genome Sequencing Center for Infectious Disease"/>
            <person name="Wu L."/>
            <person name="Ma J."/>
        </authorList>
    </citation>
    <scope>NUCLEOTIDE SEQUENCE [LARGE SCALE GENOMIC DNA]</scope>
    <source>
        <strain evidence="11 12">JCM 4524</strain>
    </source>
</reference>
<dbReference type="SMART" id="SM01260">
    <property type="entry name" value="LANC_like"/>
    <property type="match status" value="1"/>
</dbReference>
<dbReference type="RefSeq" id="WP_344397418.1">
    <property type="nucleotide sequence ID" value="NZ_BAAASJ010000125.1"/>
</dbReference>